<dbReference type="SUPFAM" id="SSF53098">
    <property type="entry name" value="Ribonuclease H-like"/>
    <property type="match status" value="1"/>
</dbReference>
<evidence type="ECO:0000313" key="2">
    <source>
        <dbReference type="EMBL" id="KAJ7775980.1"/>
    </source>
</evidence>
<organism evidence="2 3">
    <name type="scientific">Mycena maculata</name>
    <dbReference type="NCBI Taxonomy" id="230809"/>
    <lineage>
        <taxon>Eukaryota</taxon>
        <taxon>Fungi</taxon>
        <taxon>Dikarya</taxon>
        <taxon>Basidiomycota</taxon>
        <taxon>Agaricomycotina</taxon>
        <taxon>Agaricomycetes</taxon>
        <taxon>Agaricomycetidae</taxon>
        <taxon>Agaricales</taxon>
        <taxon>Marasmiineae</taxon>
        <taxon>Mycenaceae</taxon>
        <taxon>Mycena</taxon>
    </lineage>
</organism>
<feature type="compositionally biased region" description="Low complexity" evidence="1">
    <location>
        <begin position="112"/>
        <end position="133"/>
    </location>
</feature>
<name>A0AAD7K3A4_9AGAR</name>
<evidence type="ECO:0000256" key="1">
    <source>
        <dbReference type="SAM" id="MobiDB-lite"/>
    </source>
</evidence>
<dbReference type="InterPro" id="IPR012337">
    <property type="entry name" value="RNaseH-like_sf"/>
</dbReference>
<reference evidence="2" key="1">
    <citation type="submission" date="2023-03" db="EMBL/GenBank/DDBJ databases">
        <title>Massive genome expansion in bonnet fungi (Mycena s.s.) driven by repeated elements and novel gene families across ecological guilds.</title>
        <authorList>
            <consortium name="Lawrence Berkeley National Laboratory"/>
            <person name="Harder C.B."/>
            <person name="Miyauchi S."/>
            <person name="Viragh M."/>
            <person name="Kuo A."/>
            <person name="Thoen E."/>
            <person name="Andreopoulos B."/>
            <person name="Lu D."/>
            <person name="Skrede I."/>
            <person name="Drula E."/>
            <person name="Henrissat B."/>
            <person name="Morin E."/>
            <person name="Kohler A."/>
            <person name="Barry K."/>
            <person name="LaButti K."/>
            <person name="Morin E."/>
            <person name="Salamov A."/>
            <person name="Lipzen A."/>
            <person name="Mereny Z."/>
            <person name="Hegedus B."/>
            <person name="Baldrian P."/>
            <person name="Stursova M."/>
            <person name="Weitz H."/>
            <person name="Taylor A."/>
            <person name="Grigoriev I.V."/>
            <person name="Nagy L.G."/>
            <person name="Martin F."/>
            <person name="Kauserud H."/>
        </authorList>
    </citation>
    <scope>NUCLEOTIDE SEQUENCE</scope>
    <source>
        <strain evidence="2">CBHHK188m</strain>
    </source>
</reference>
<feature type="region of interest" description="Disordered" evidence="1">
    <location>
        <begin position="112"/>
        <end position="157"/>
    </location>
</feature>
<feature type="region of interest" description="Disordered" evidence="1">
    <location>
        <begin position="809"/>
        <end position="834"/>
    </location>
</feature>
<dbReference type="Proteomes" id="UP001215280">
    <property type="component" value="Unassembled WGS sequence"/>
</dbReference>
<comment type="caution">
    <text evidence="2">The sequence shown here is derived from an EMBL/GenBank/DDBJ whole genome shotgun (WGS) entry which is preliminary data.</text>
</comment>
<dbReference type="EMBL" id="JARJLG010000013">
    <property type="protein sequence ID" value="KAJ7775980.1"/>
    <property type="molecule type" value="Genomic_DNA"/>
</dbReference>
<sequence>MKFLNPIWELFEKDDKMYKDNQTNHIAWCKACMEVCEVELRQEEITAVARGGPVPPAKTQEQWTAAVLASNRIQGICGKIETMKTHVNNCPAIRNSTEKIARRDKVMIRSTATTAAARRSRSVSSQSQQPSSSHHATPGPSYQFPSLPPPSPHFENQSLPFSSSYDLNLSPLGGFNTLRSLSHDDSFSPTSAFAPSPSPSFHEEESRSLKRRRSSYAGQPSPVWTPGKQAEFGEDLCKLFVTCGWSWNAVANPEFKLFFAKYLPAATLPDRHILSGSILTCEADKVIAKTRAKIEGKLATYSEDGWKNVAHTHVDTLMLSVEGQPYLLRTHDMTGRPKTGDELFEIMKSDFEYAWNTYRVEIIAVCTDDGPDGKKAHRLISQWKPSIAVWECWAHQSSLMTGNYLAIKAPWMQDAKHAIKVIKWFNNHGKALDLLRTQQKSIMIVILQLILPVVTRWTAHYCSLRRLKKLERSIRTCVMTHEETLRLCAGRKREQIAAAEVIIETCVRNDFWKNIKRIVTHLEPLAITANILQSPHCRLDTVLLTLANLFRIFSNLAVEDAISVVGDVEFLNAFRDYYDSTGEFSSESMWLGGHAESYKAAKKNIDLIWIWRQMAGNAGTGRSGFVKLAIRVLSMLPNSAGPERAFSVFGITHTKHRNRLDPLKVHDATMVRMDRQKAHGAAGLVKERKSRRFSLADDNETEDTPADGLDAADFDAMAHTLIGLAQNEVSDDDDEQSDQPTLTSPAPPPPTPTAADTVSANGHVPAYKKIKLADLFRYPSPGSPAEEFEFFWQGGRDGLDVEEEGMANPIGEDALTPDLPLNAAYGGQSESMPM</sequence>
<evidence type="ECO:0000313" key="3">
    <source>
        <dbReference type="Proteomes" id="UP001215280"/>
    </source>
</evidence>
<proteinExistence type="predicted"/>
<feature type="region of interest" description="Disordered" evidence="1">
    <location>
        <begin position="186"/>
        <end position="224"/>
    </location>
</feature>
<keyword evidence="3" id="KW-1185">Reference proteome</keyword>
<dbReference type="AlphaFoldDB" id="A0AAD7K3A4"/>
<protein>
    <submittedName>
        <fullName evidence="2">Ribonuclease H-like domain-containing protein</fullName>
    </submittedName>
</protein>
<feature type="region of interest" description="Disordered" evidence="1">
    <location>
        <begin position="729"/>
        <end position="759"/>
    </location>
</feature>
<accession>A0AAD7K3A4</accession>
<gene>
    <name evidence="2" type="ORF">DFH07DRAFT_766918</name>
</gene>